<dbReference type="Proteomes" id="UP000465035">
    <property type="component" value="Chromosome"/>
</dbReference>
<dbReference type="Pfam" id="PF02525">
    <property type="entry name" value="Flavodoxin_2"/>
    <property type="match status" value="1"/>
</dbReference>
<dbReference type="InterPro" id="IPR029039">
    <property type="entry name" value="Flavoprotein-like_sf"/>
</dbReference>
<evidence type="ECO:0000313" key="3">
    <source>
        <dbReference type="EMBL" id="QHB52940.1"/>
    </source>
</evidence>
<name>A0A6P1E9Y6_LENHI</name>
<evidence type="ECO:0000256" key="1">
    <source>
        <dbReference type="ARBA" id="ARBA00023002"/>
    </source>
</evidence>
<dbReference type="InterPro" id="IPR046980">
    <property type="entry name" value="KefG/KefF"/>
</dbReference>
<sequence length="238" mass="27665">MESKVITMKTLVLVSHPKATASATQTFLKTSADYLDNVTWRSIDDLYSATQINIVDEQKRLRAFDRIIFQFPMYWYTSPASLKQYMDDVFTRKFIVAKHWLKNKELGLVITLGDSLADFQAGGRERFTISELMKPFEAFANKAGMVYLKSFIIDQFGYLDVLKKQELLVGYLQYLSAPMPLSLEKREKWLITRLKQLEAGKTAQQRELLDLIIDSIDSRQDQIDDLKLNIKMIRDQEE</sequence>
<dbReference type="RefSeq" id="WP_004466283.1">
    <property type="nucleotide sequence ID" value="NZ_CABKOL010000104.1"/>
</dbReference>
<dbReference type="SMR" id="A0A6P1E9Y6"/>
<proteinExistence type="predicted"/>
<dbReference type="GO" id="GO:0010181">
    <property type="term" value="F:FMN binding"/>
    <property type="evidence" value="ECO:0007669"/>
    <property type="project" value="TreeGrafter"/>
</dbReference>
<evidence type="ECO:0000313" key="4">
    <source>
        <dbReference type="Proteomes" id="UP000465035"/>
    </source>
</evidence>
<protein>
    <submittedName>
        <fullName evidence="3">Flavodoxin family protein</fullName>
    </submittedName>
</protein>
<dbReference type="SUPFAM" id="SSF52218">
    <property type="entry name" value="Flavoproteins"/>
    <property type="match status" value="1"/>
</dbReference>
<dbReference type="PANTHER" id="PTHR47307">
    <property type="entry name" value="GLUTATHIONE-REGULATED POTASSIUM-EFFLUX SYSTEM ANCILLARY PROTEIN KEFG"/>
    <property type="match status" value="1"/>
</dbReference>
<accession>A0A6P1E9Y6</accession>
<dbReference type="GO" id="GO:0009055">
    <property type="term" value="F:electron transfer activity"/>
    <property type="evidence" value="ECO:0007669"/>
    <property type="project" value="TreeGrafter"/>
</dbReference>
<dbReference type="AlphaFoldDB" id="A0A6P1E9Y6"/>
<reference evidence="3 4" key="1">
    <citation type="submission" date="2019-12" db="EMBL/GenBank/DDBJ databases">
        <title>Lactobacillus hilgardii FLUB.</title>
        <authorList>
            <person name="Gustaw K."/>
        </authorList>
    </citation>
    <scope>NUCLEOTIDE SEQUENCE [LARGE SCALE GENOMIC DNA]</scope>
    <source>
        <strain evidence="3 4">FLUB</strain>
    </source>
</reference>
<dbReference type="Gene3D" id="3.40.50.360">
    <property type="match status" value="1"/>
</dbReference>
<keyword evidence="1" id="KW-0560">Oxidoreductase</keyword>
<dbReference type="GeneID" id="69059183"/>
<evidence type="ECO:0000259" key="2">
    <source>
        <dbReference type="Pfam" id="PF02525"/>
    </source>
</evidence>
<dbReference type="EMBL" id="CP047121">
    <property type="protein sequence ID" value="QHB52940.1"/>
    <property type="molecule type" value="Genomic_DNA"/>
</dbReference>
<dbReference type="InterPro" id="IPR003680">
    <property type="entry name" value="Flavodoxin_fold"/>
</dbReference>
<dbReference type="PANTHER" id="PTHR47307:SF1">
    <property type="entry name" value="GLUTATHIONE-REGULATED POTASSIUM-EFFLUX SYSTEM ANCILLARY PROTEIN KEFG"/>
    <property type="match status" value="1"/>
</dbReference>
<organism evidence="3 4">
    <name type="scientific">Lentilactobacillus hilgardii</name>
    <name type="common">Lactobacillus hilgardii</name>
    <dbReference type="NCBI Taxonomy" id="1588"/>
    <lineage>
        <taxon>Bacteria</taxon>
        <taxon>Bacillati</taxon>
        <taxon>Bacillota</taxon>
        <taxon>Bacilli</taxon>
        <taxon>Lactobacillales</taxon>
        <taxon>Lactobacillaceae</taxon>
        <taxon>Lentilactobacillus</taxon>
    </lineage>
</organism>
<gene>
    <name evidence="3" type="ORF">GQR93_12435</name>
</gene>
<dbReference type="GO" id="GO:0003955">
    <property type="term" value="F:NAD(P)H dehydrogenase (quinone) activity"/>
    <property type="evidence" value="ECO:0007669"/>
    <property type="project" value="TreeGrafter"/>
</dbReference>
<feature type="domain" description="Flavodoxin-like fold" evidence="2">
    <location>
        <begin position="8"/>
        <end position="157"/>
    </location>
</feature>